<dbReference type="SUPFAM" id="SSF54695">
    <property type="entry name" value="POZ domain"/>
    <property type="match status" value="1"/>
</dbReference>
<keyword evidence="5" id="KW-1185">Reference proteome</keyword>
<dbReference type="InterPro" id="IPR000210">
    <property type="entry name" value="BTB/POZ_dom"/>
</dbReference>
<dbReference type="SMART" id="SM00225">
    <property type="entry name" value="BTB"/>
    <property type="match status" value="1"/>
</dbReference>
<dbReference type="PANTHER" id="PTHR26379">
    <property type="entry name" value="BTB/POZ AND MATH DOMAIN-CONTAINING PROTEIN 1"/>
    <property type="match status" value="1"/>
</dbReference>
<dbReference type="PANTHER" id="PTHR26379:SF340">
    <property type="entry name" value="OS09G0338200 PROTEIN"/>
    <property type="match status" value="1"/>
</dbReference>
<dbReference type="AlphaFoldDB" id="A0AAD8RR63"/>
<dbReference type="Gene3D" id="1.25.40.420">
    <property type="match status" value="1"/>
</dbReference>
<evidence type="ECO:0000313" key="4">
    <source>
        <dbReference type="EMBL" id="KAK1630351.1"/>
    </source>
</evidence>
<evidence type="ECO:0000256" key="1">
    <source>
        <dbReference type="ARBA" id="ARBA00004906"/>
    </source>
</evidence>
<evidence type="ECO:0000313" key="5">
    <source>
        <dbReference type="Proteomes" id="UP001231189"/>
    </source>
</evidence>
<sequence>MAEDKSNDCEVVTTRETGQFHFRVWFSPIEAPCFRTVARSVVAGCKCQAIFWRGSNGGKLKLILMVRHGSNPTMDGIKVIPSIVLLDKTGSPASMGTGTPQHSSEGSTLAYNLDLSSLWEDVRANCVVDDHFQVMCSVEVVSDGKPATAPLTAEEEVPDLGHDLAMMSYKQQLTDVSFDVDGESFSAHRLVLAARSPVFRAELYGSMAESRMASITIQEMGASTFRSMLHYMYHGSLPDAGMMDVSSTMAEYQSLLAAADRYGVERLKKICEDKLCGNGITVDNVVSTLELAERHVCPKLKASCLDFLSDGENFKMVATTDEYFHLMQTAPSVLVEVRNRFKMAHEKPTLTEPGAHKKSRMC</sequence>
<gene>
    <name evidence="4" type="ORF">QYE76_004666</name>
</gene>
<accession>A0AAD8RR63</accession>
<organism evidence="4 5">
    <name type="scientific">Lolium multiflorum</name>
    <name type="common">Italian ryegrass</name>
    <name type="synonym">Lolium perenne subsp. multiflorum</name>
    <dbReference type="NCBI Taxonomy" id="4521"/>
    <lineage>
        <taxon>Eukaryota</taxon>
        <taxon>Viridiplantae</taxon>
        <taxon>Streptophyta</taxon>
        <taxon>Embryophyta</taxon>
        <taxon>Tracheophyta</taxon>
        <taxon>Spermatophyta</taxon>
        <taxon>Magnoliopsida</taxon>
        <taxon>Liliopsida</taxon>
        <taxon>Poales</taxon>
        <taxon>Poaceae</taxon>
        <taxon>BOP clade</taxon>
        <taxon>Pooideae</taxon>
        <taxon>Poodae</taxon>
        <taxon>Poeae</taxon>
        <taxon>Poeae Chloroplast Group 2 (Poeae type)</taxon>
        <taxon>Loliodinae</taxon>
        <taxon>Loliinae</taxon>
        <taxon>Lolium</taxon>
    </lineage>
</organism>
<proteinExistence type="inferred from homology"/>
<evidence type="ECO:0000256" key="2">
    <source>
        <dbReference type="ARBA" id="ARBA00010846"/>
    </source>
</evidence>
<dbReference type="EMBL" id="JAUUTY010000005">
    <property type="protein sequence ID" value="KAK1630351.1"/>
    <property type="molecule type" value="Genomic_DNA"/>
</dbReference>
<comment type="caution">
    <text evidence="4">The sequence shown here is derived from an EMBL/GenBank/DDBJ whole genome shotgun (WGS) entry which is preliminary data.</text>
</comment>
<dbReference type="Gene3D" id="3.30.710.10">
    <property type="entry name" value="Potassium Channel Kv1.1, Chain A"/>
    <property type="match status" value="1"/>
</dbReference>
<dbReference type="InterPro" id="IPR011333">
    <property type="entry name" value="SKP1/BTB/POZ_sf"/>
</dbReference>
<comment type="pathway">
    <text evidence="1">Protein modification; protein ubiquitination.</text>
</comment>
<name>A0AAD8RR63_LOLMU</name>
<dbReference type="GO" id="GO:0016567">
    <property type="term" value="P:protein ubiquitination"/>
    <property type="evidence" value="ECO:0007669"/>
    <property type="project" value="InterPro"/>
</dbReference>
<dbReference type="Pfam" id="PF00651">
    <property type="entry name" value="BTB"/>
    <property type="match status" value="1"/>
</dbReference>
<dbReference type="InterPro" id="IPR045005">
    <property type="entry name" value="BPM1-6"/>
</dbReference>
<protein>
    <recommendedName>
        <fullName evidence="3">BTB domain-containing protein</fullName>
    </recommendedName>
</protein>
<dbReference type="Pfam" id="PF24570">
    <property type="entry name" value="BACK_BPM_SPOP"/>
    <property type="match status" value="1"/>
</dbReference>
<reference evidence="4" key="1">
    <citation type="submission" date="2023-07" db="EMBL/GenBank/DDBJ databases">
        <title>A chromosome-level genome assembly of Lolium multiflorum.</title>
        <authorList>
            <person name="Chen Y."/>
            <person name="Copetti D."/>
            <person name="Kolliker R."/>
            <person name="Studer B."/>
        </authorList>
    </citation>
    <scope>NUCLEOTIDE SEQUENCE</scope>
    <source>
        <strain evidence="4">02402/16</strain>
        <tissue evidence="4">Leaf</tissue>
    </source>
</reference>
<dbReference type="Proteomes" id="UP001231189">
    <property type="component" value="Unassembled WGS sequence"/>
</dbReference>
<comment type="similarity">
    <text evidence="2">Belongs to the Tdpoz family.</text>
</comment>
<feature type="domain" description="BTB" evidence="3">
    <location>
        <begin position="174"/>
        <end position="237"/>
    </location>
</feature>
<dbReference type="PROSITE" id="PS50097">
    <property type="entry name" value="BTB"/>
    <property type="match status" value="1"/>
</dbReference>
<dbReference type="InterPro" id="IPR056423">
    <property type="entry name" value="BACK_BPM_SPOP"/>
</dbReference>
<evidence type="ECO:0000259" key="3">
    <source>
        <dbReference type="PROSITE" id="PS50097"/>
    </source>
</evidence>